<keyword evidence="1" id="KW-0378">Hydrolase</keyword>
<keyword evidence="2" id="KW-0326">Glycosidase</keyword>
<dbReference type="AlphaFoldDB" id="A0A521E805"/>
<dbReference type="GO" id="GO:0005975">
    <property type="term" value="P:carbohydrate metabolic process"/>
    <property type="evidence" value="ECO:0007669"/>
    <property type="project" value="InterPro"/>
</dbReference>
<dbReference type="EMBL" id="FXTJ01000004">
    <property type="protein sequence ID" value="SMO80037.1"/>
    <property type="molecule type" value="Genomic_DNA"/>
</dbReference>
<dbReference type="Gene3D" id="2.60.220.20">
    <property type="entry name" value="putative beta-Galactosidase from caulobacter crescentus"/>
    <property type="match status" value="1"/>
</dbReference>
<evidence type="ECO:0000256" key="2">
    <source>
        <dbReference type="ARBA" id="ARBA00023295"/>
    </source>
</evidence>
<evidence type="ECO:0000259" key="5">
    <source>
        <dbReference type="Pfam" id="PF18120"/>
    </source>
</evidence>
<accession>A0A521E805</accession>
<protein>
    <submittedName>
        <fullName evidence="6">Beta-galactosidase GanA</fullName>
    </submittedName>
</protein>
<dbReference type="Pfam" id="PF18120">
    <property type="entry name" value="DUF5597"/>
    <property type="match status" value="1"/>
</dbReference>
<dbReference type="InterPro" id="IPR013529">
    <property type="entry name" value="Glyco_hydro_42_N"/>
</dbReference>
<proteinExistence type="predicted"/>
<evidence type="ECO:0000256" key="1">
    <source>
        <dbReference type="ARBA" id="ARBA00022801"/>
    </source>
</evidence>
<dbReference type="InterPro" id="IPR040719">
    <property type="entry name" value="DUF5597"/>
</dbReference>
<dbReference type="RefSeq" id="WP_142458891.1">
    <property type="nucleotide sequence ID" value="NZ_FXTJ01000004.1"/>
</dbReference>
<dbReference type="Proteomes" id="UP000317484">
    <property type="component" value="Unassembled WGS sequence"/>
</dbReference>
<dbReference type="GO" id="GO:0009341">
    <property type="term" value="C:beta-galactosidase complex"/>
    <property type="evidence" value="ECO:0007669"/>
    <property type="project" value="InterPro"/>
</dbReference>
<reference evidence="6 7" key="1">
    <citation type="submission" date="2017-05" db="EMBL/GenBank/DDBJ databases">
        <authorList>
            <person name="Varghese N."/>
            <person name="Submissions S."/>
        </authorList>
    </citation>
    <scope>NUCLEOTIDE SEQUENCE [LARGE SCALE GENOMIC DNA]</scope>
    <source>
        <strain evidence="6 7">DSM 46834</strain>
    </source>
</reference>
<dbReference type="InterPro" id="IPR017853">
    <property type="entry name" value="GH"/>
</dbReference>
<keyword evidence="7" id="KW-1185">Reference proteome</keyword>
<dbReference type="SUPFAM" id="SSF51445">
    <property type="entry name" value="(Trans)glycosidases"/>
    <property type="match status" value="1"/>
</dbReference>
<feature type="region of interest" description="Disordered" evidence="3">
    <location>
        <begin position="439"/>
        <end position="469"/>
    </location>
</feature>
<sequence>MTGARPLPFLRTTGRATQLVVDGAPTLLLGGQLHNSATSDGGHLRRVLDRVAAAHADTVIGGVSWALLEPVEGTFDFAHVDAQVEAARERGLRLVLLWFGAFKNAASTYAPRWVRSDPGRFPRAVVTRGRPVAFSYPGAMPKPVLSVFSPELLAADRAAFVALMRHLAETDPGHVVVMVQVENEVGLLGDSRDRSPAADEAWHGEVPKELVAHLEEHPDRLRPELAELWERHGRRTAGTWEEVFGTGEEAEEVFMAWAFAGHVEELAAAGRAVKPLPMYVNAWLGPQPGQARAGEYPSGGPTSRVLDVWKAGAPSLDLLAPDVYVDDAAAAMADYDRPDNPLFVPETRFRTGSLFWALGHHRAIGFSVFGIEDGRTDSQLARAYALLRPLATAITAAQGEDRIAGILLDDGAPDSSFRLGGLDVTARDSRALLGRMLLDAGVQPPPPPPPPPSETEGSAGPPAPRDTRPFGLLMAEGDDTFLLVGQGVTVDFSAPGETVEVDRVEELLLEGGRWTRGRLLNGDERLHVVPLDDLGVARITLLRIPPGDPR</sequence>
<feature type="domain" description="DUF5597" evidence="5">
    <location>
        <begin position="380"/>
        <end position="526"/>
    </location>
</feature>
<feature type="domain" description="Glycoside hydrolase family 42 N-terminal" evidence="4">
    <location>
        <begin position="56"/>
        <end position="116"/>
    </location>
</feature>
<evidence type="ECO:0000313" key="6">
    <source>
        <dbReference type="EMBL" id="SMO80037.1"/>
    </source>
</evidence>
<evidence type="ECO:0000259" key="4">
    <source>
        <dbReference type="Pfam" id="PF02449"/>
    </source>
</evidence>
<dbReference type="GO" id="GO:0004565">
    <property type="term" value="F:beta-galactosidase activity"/>
    <property type="evidence" value="ECO:0007669"/>
    <property type="project" value="InterPro"/>
</dbReference>
<gene>
    <name evidence="6" type="ORF">SAMN06273567_104306</name>
</gene>
<evidence type="ECO:0000256" key="3">
    <source>
        <dbReference type="SAM" id="MobiDB-lite"/>
    </source>
</evidence>
<dbReference type="Pfam" id="PF02449">
    <property type="entry name" value="Glyco_hydro_42"/>
    <property type="match status" value="1"/>
</dbReference>
<evidence type="ECO:0000313" key="7">
    <source>
        <dbReference type="Proteomes" id="UP000317484"/>
    </source>
</evidence>
<name>A0A521E805_9ACTN</name>
<dbReference type="Gene3D" id="3.20.20.80">
    <property type="entry name" value="Glycosidases"/>
    <property type="match status" value="1"/>
</dbReference>
<feature type="compositionally biased region" description="Pro residues" evidence="3">
    <location>
        <begin position="443"/>
        <end position="453"/>
    </location>
</feature>
<organism evidence="6 7">
    <name type="scientific">Geodermatophilus aquaeductus</name>
    <dbReference type="NCBI Taxonomy" id="1564161"/>
    <lineage>
        <taxon>Bacteria</taxon>
        <taxon>Bacillati</taxon>
        <taxon>Actinomycetota</taxon>
        <taxon>Actinomycetes</taxon>
        <taxon>Geodermatophilales</taxon>
        <taxon>Geodermatophilaceae</taxon>
        <taxon>Geodermatophilus</taxon>
    </lineage>
</organism>